<evidence type="ECO:0000313" key="7">
    <source>
        <dbReference type="EMBL" id="KAL3800298.1"/>
    </source>
</evidence>
<gene>
    <name evidence="7" type="ORF">HJC23_003594</name>
</gene>
<keyword evidence="8" id="KW-1185">Reference proteome</keyword>
<dbReference type="PRINTS" id="PR00105">
    <property type="entry name" value="C5METTRFRASE"/>
</dbReference>
<evidence type="ECO:0000256" key="6">
    <source>
        <dbReference type="RuleBase" id="RU000417"/>
    </source>
</evidence>
<dbReference type="AlphaFoldDB" id="A0ABD3QIJ6"/>
<comment type="catalytic activity">
    <reaction evidence="6">
        <text>a 2'-deoxycytidine in DNA + S-adenosyl-L-methionine = a 5-methyl-2'-deoxycytidine in DNA + S-adenosyl-L-homocysteine + H(+)</text>
        <dbReference type="Rhea" id="RHEA:13681"/>
        <dbReference type="Rhea" id="RHEA-COMP:11369"/>
        <dbReference type="Rhea" id="RHEA-COMP:11370"/>
        <dbReference type="ChEBI" id="CHEBI:15378"/>
        <dbReference type="ChEBI" id="CHEBI:57856"/>
        <dbReference type="ChEBI" id="CHEBI:59789"/>
        <dbReference type="ChEBI" id="CHEBI:85452"/>
        <dbReference type="ChEBI" id="CHEBI:85454"/>
        <dbReference type="EC" id="2.1.1.37"/>
    </reaction>
</comment>
<protein>
    <recommendedName>
        <fullName evidence="6">Cytosine-specific methyltransferase</fullName>
        <ecNumber evidence="6">2.1.1.37</ecNumber>
    </recommendedName>
</protein>
<dbReference type="NCBIfam" id="TIGR00675">
    <property type="entry name" value="dcm"/>
    <property type="match status" value="1"/>
</dbReference>
<dbReference type="PROSITE" id="PS00094">
    <property type="entry name" value="C5_MTASE_1"/>
    <property type="match status" value="1"/>
</dbReference>
<evidence type="ECO:0000256" key="5">
    <source>
        <dbReference type="RuleBase" id="RU000416"/>
    </source>
</evidence>
<dbReference type="PANTHER" id="PTHR10629">
    <property type="entry name" value="CYTOSINE-SPECIFIC METHYLTRANSFERASE"/>
    <property type="match status" value="1"/>
</dbReference>
<feature type="active site" evidence="4">
    <location>
        <position position="297"/>
    </location>
</feature>
<sequence>MPIITSPQISFRSYLADLNSTTNCCRSASLLLPTACLASSQSARPSTEANEVLQRLRQWNWLCESVLVQPWQPIAGKAKISEEDGRHFQCIPSDYDLAFLRSKFSQASLPSTRPELVRFHLVHKSILVPLTDDATAFMLRVLFEEPYLSEYLPTSPPINDHPDSASDSLLSNPTIYEQAFTIQNWLCHRRITLVHNLDGNQTHSFSKEQDSFPSTKPESLPADQSFTFADLFAGIGGFRLGMEALGGKCIGSCEIDPNARQTYHCNFSTDHEFFVTDIARLDISYGTVDVLCGGFPCQSFSTLAGCYPPRSEISCESIGQRSGKCRRGGLHTPSKGKLFFQLLRILRKSQPKLFIFENVKGLVNLDGGSHFKKILDLLTESGYNVTHGIVDTSWILPQRRERVFFVGVRLDLLDDPQANFVAFKSVDLKQKYQIYGNDIVEEGNLDKFDRILLQNGYCDQLGSQKLSKLSPSRLGDVLESDQTVLAESSNTFLTHHQWKKITAQKYIQIHSDGSGQLVTEDDSCAQTLVSSYRQSYLMHSQFVVPRHSIYIRLQRERLLREAQKRRGEVYNVHVGDHRYVAAAASALDGETLPRFFTPRECCRLQGFPEHFILPFDPRCNKMSCFYRQIGNSVSPPCVIAVAEDVVNTFLKGRSDQHSTHSGLCSVFQAVLRASPCPSKVLEYIDKKEITSTK</sequence>
<dbReference type="InterPro" id="IPR050390">
    <property type="entry name" value="C5-Methyltransferase"/>
</dbReference>
<dbReference type="Proteomes" id="UP001516023">
    <property type="component" value="Unassembled WGS sequence"/>
</dbReference>
<evidence type="ECO:0000256" key="2">
    <source>
        <dbReference type="ARBA" id="ARBA00022679"/>
    </source>
</evidence>
<keyword evidence="1 4" id="KW-0489">Methyltransferase</keyword>
<accession>A0ABD3QIJ6</accession>
<comment type="caution">
    <text evidence="7">The sequence shown here is derived from an EMBL/GenBank/DDBJ whole genome shotgun (WGS) entry which is preliminary data.</text>
</comment>
<dbReference type="GO" id="GO:0003886">
    <property type="term" value="F:DNA (cytosine-5-)-methyltransferase activity"/>
    <property type="evidence" value="ECO:0007669"/>
    <property type="project" value="UniProtKB-EC"/>
</dbReference>
<evidence type="ECO:0000256" key="4">
    <source>
        <dbReference type="PROSITE-ProRule" id="PRU01016"/>
    </source>
</evidence>
<dbReference type="EMBL" id="JABMIG020000033">
    <property type="protein sequence ID" value="KAL3800298.1"/>
    <property type="molecule type" value="Genomic_DNA"/>
</dbReference>
<proteinExistence type="inferred from homology"/>
<dbReference type="Gene3D" id="3.90.120.10">
    <property type="entry name" value="DNA Methylase, subunit A, domain 2"/>
    <property type="match status" value="1"/>
</dbReference>
<evidence type="ECO:0000256" key="1">
    <source>
        <dbReference type="ARBA" id="ARBA00022603"/>
    </source>
</evidence>
<dbReference type="SUPFAM" id="SSF53335">
    <property type="entry name" value="S-adenosyl-L-methionine-dependent methyltransferases"/>
    <property type="match status" value="1"/>
</dbReference>
<name>A0ABD3QIJ6_9STRA</name>
<comment type="similarity">
    <text evidence="4 5">Belongs to the class I-like SAM-binding methyltransferase superfamily. C5-methyltransferase family.</text>
</comment>
<evidence type="ECO:0000313" key="8">
    <source>
        <dbReference type="Proteomes" id="UP001516023"/>
    </source>
</evidence>
<dbReference type="EC" id="2.1.1.37" evidence="6"/>
<reference evidence="7 8" key="1">
    <citation type="journal article" date="2020" name="G3 (Bethesda)">
        <title>Improved Reference Genome for Cyclotella cryptica CCMP332, a Model for Cell Wall Morphogenesis, Salinity Adaptation, and Lipid Production in Diatoms (Bacillariophyta).</title>
        <authorList>
            <person name="Roberts W.R."/>
            <person name="Downey K.M."/>
            <person name="Ruck E.C."/>
            <person name="Traller J.C."/>
            <person name="Alverson A.J."/>
        </authorList>
    </citation>
    <scope>NUCLEOTIDE SEQUENCE [LARGE SCALE GENOMIC DNA]</scope>
    <source>
        <strain evidence="7 8">CCMP332</strain>
    </source>
</reference>
<dbReference type="Pfam" id="PF00145">
    <property type="entry name" value="DNA_methylase"/>
    <property type="match status" value="1"/>
</dbReference>
<dbReference type="InterPro" id="IPR001525">
    <property type="entry name" value="C5_MeTfrase"/>
</dbReference>
<dbReference type="InterPro" id="IPR018117">
    <property type="entry name" value="C5_DNA_meth_AS"/>
</dbReference>
<dbReference type="Gene3D" id="3.40.50.150">
    <property type="entry name" value="Vaccinia Virus protein VP39"/>
    <property type="match status" value="1"/>
</dbReference>
<organism evidence="7 8">
    <name type="scientific">Cyclotella cryptica</name>
    <dbReference type="NCBI Taxonomy" id="29204"/>
    <lineage>
        <taxon>Eukaryota</taxon>
        <taxon>Sar</taxon>
        <taxon>Stramenopiles</taxon>
        <taxon>Ochrophyta</taxon>
        <taxon>Bacillariophyta</taxon>
        <taxon>Coscinodiscophyceae</taxon>
        <taxon>Thalassiosirophycidae</taxon>
        <taxon>Stephanodiscales</taxon>
        <taxon>Stephanodiscaceae</taxon>
        <taxon>Cyclotella</taxon>
    </lineage>
</organism>
<evidence type="ECO:0000256" key="3">
    <source>
        <dbReference type="ARBA" id="ARBA00022691"/>
    </source>
</evidence>
<dbReference type="PANTHER" id="PTHR10629:SF52">
    <property type="entry name" value="DNA (CYTOSINE-5)-METHYLTRANSFERASE 1"/>
    <property type="match status" value="1"/>
</dbReference>
<dbReference type="PROSITE" id="PS51679">
    <property type="entry name" value="SAM_MT_C5"/>
    <property type="match status" value="1"/>
</dbReference>
<dbReference type="InterPro" id="IPR029063">
    <property type="entry name" value="SAM-dependent_MTases_sf"/>
</dbReference>
<keyword evidence="3 4" id="KW-0949">S-adenosyl-L-methionine</keyword>
<keyword evidence="2 4" id="KW-0808">Transferase</keyword>
<dbReference type="GO" id="GO:0032259">
    <property type="term" value="P:methylation"/>
    <property type="evidence" value="ECO:0007669"/>
    <property type="project" value="UniProtKB-KW"/>
</dbReference>